<accession>A0A1H9G7B0</accession>
<dbReference type="AlphaFoldDB" id="A0A1H9G7B0"/>
<keyword evidence="2" id="KW-1185">Reference proteome</keyword>
<organism evidence="1 2">
    <name type="scientific">Treponema bryantii</name>
    <dbReference type="NCBI Taxonomy" id="163"/>
    <lineage>
        <taxon>Bacteria</taxon>
        <taxon>Pseudomonadati</taxon>
        <taxon>Spirochaetota</taxon>
        <taxon>Spirochaetia</taxon>
        <taxon>Spirochaetales</taxon>
        <taxon>Treponemataceae</taxon>
        <taxon>Treponema</taxon>
    </lineage>
</organism>
<dbReference type="OrthoDB" id="362653at2"/>
<dbReference type="EMBL" id="FOFU01000004">
    <property type="protein sequence ID" value="SEQ45944.1"/>
    <property type="molecule type" value="Genomic_DNA"/>
</dbReference>
<proteinExistence type="predicted"/>
<gene>
    <name evidence="1" type="ORF">SAMN04487977_104305</name>
</gene>
<evidence type="ECO:0000313" key="1">
    <source>
        <dbReference type="EMBL" id="SEQ45944.1"/>
    </source>
</evidence>
<sequence length="146" mass="16657">MVLTEQPKYWFYPDVKDNLQQKEEEQLAVEIIRPTGFQSNDFKKVVTRTEFYPDDQPFDKDGNYTAPKKFRSITVDTKFDSALILRTCVGEVRNLSVKDTDGKERKIISGKELAECRAYGIGAIIDAIVVEVSGDKLTDSKKKNIE</sequence>
<dbReference type="RefSeq" id="WP_074643453.1">
    <property type="nucleotide sequence ID" value="NZ_FOFU01000004.1"/>
</dbReference>
<name>A0A1H9G7B0_9SPIR</name>
<dbReference type="Proteomes" id="UP000182360">
    <property type="component" value="Unassembled WGS sequence"/>
</dbReference>
<evidence type="ECO:0000313" key="2">
    <source>
        <dbReference type="Proteomes" id="UP000182360"/>
    </source>
</evidence>
<reference evidence="1 2" key="1">
    <citation type="submission" date="2016-10" db="EMBL/GenBank/DDBJ databases">
        <authorList>
            <person name="de Groot N.N."/>
        </authorList>
    </citation>
    <scope>NUCLEOTIDE SEQUENCE [LARGE SCALE GENOMIC DNA]</scope>
    <source>
        <strain evidence="1 2">B25</strain>
    </source>
</reference>
<protein>
    <submittedName>
        <fullName evidence="1">Uncharacterized protein</fullName>
    </submittedName>
</protein>